<dbReference type="SMART" id="SM00225">
    <property type="entry name" value="BTB"/>
    <property type="match status" value="1"/>
</dbReference>
<protein>
    <recommendedName>
        <fullName evidence="1">BTB domain-containing protein</fullName>
    </recommendedName>
</protein>
<accession>A0AAV9IBM8</accession>
<dbReference type="PANTHER" id="PTHR11145">
    <property type="entry name" value="BTB/POZ DOMAIN-CONTAINING ADAPTER FOR CUL3-MEDIATED RHOA DEGRADATION PROTEIN FAMILY MEMBER"/>
    <property type="match status" value="1"/>
</dbReference>
<dbReference type="Pfam" id="PF02214">
    <property type="entry name" value="BTB_2"/>
    <property type="match status" value="1"/>
</dbReference>
<dbReference type="InterPro" id="IPR045068">
    <property type="entry name" value="BACURD1-3"/>
</dbReference>
<dbReference type="EMBL" id="JANCYU010000024">
    <property type="protein sequence ID" value="KAK4524606.1"/>
    <property type="molecule type" value="Genomic_DNA"/>
</dbReference>
<reference evidence="2 3" key="1">
    <citation type="submission" date="2022-07" db="EMBL/GenBank/DDBJ databases">
        <title>Genome-wide signatures of adaptation to extreme environments.</title>
        <authorList>
            <person name="Cho C.H."/>
            <person name="Yoon H.S."/>
        </authorList>
    </citation>
    <scope>NUCLEOTIDE SEQUENCE [LARGE SCALE GENOMIC DNA]</scope>
    <source>
        <strain evidence="2 3">108.79 E11</strain>
    </source>
</reference>
<dbReference type="GO" id="GO:0051260">
    <property type="term" value="P:protein homooligomerization"/>
    <property type="evidence" value="ECO:0007669"/>
    <property type="project" value="InterPro"/>
</dbReference>
<dbReference type="SUPFAM" id="SSF54695">
    <property type="entry name" value="POZ domain"/>
    <property type="match status" value="1"/>
</dbReference>
<dbReference type="PANTHER" id="PTHR11145:SF8">
    <property type="entry name" value="RE57120P"/>
    <property type="match status" value="1"/>
</dbReference>
<gene>
    <name evidence="2" type="ORF">GAYE_SCF04G2507</name>
</gene>
<keyword evidence="3" id="KW-1185">Reference proteome</keyword>
<dbReference type="InterPro" id="IPR000210">
    <property type="entry name" value="BTB/POZ_dom"/>
</dbReference>
<dbReference type="InterPro" id="IPR011333">
    <property type="entry name" value="SKP1/BTB/POZ_sf"/>
</dbReference>
<dbReference type="InterPro" id="IPR003131">
    <property type="entry name" value="T1-type_BTB"/>
</dbReference>
<comment type="caution">
    <text evidence="2">The sequence shown here is derived from an EMBL/GenBank/DDBJ whole genome shotgun (WGS) entry which is preliminary data.</text>
</comment>
<name>A0AAV9IBM8_9RHOD</name>
<organism evidence="2 3">
    <name type="scientific">Galdieria yellowstonensis</name>
    <dbReference type="NCBI Taxonomy" id="3028027"/>
    <lineage>
        <taxon>Eukaryota</taxon>
        <taxon>Rhodophyta</taxon>
        <taxon>Bangiophyceae</taxon>
        <taxon>Galdieriales</taxon>
        <taxon>Galdieriaceae</taxon>
        <taxon>Galdieria</taxon>
    </lineage>
</organism>
<evidence type="ECO:0000313" key="2">
    <source>
        <dbReference type="EMBL" id="KAK4524606.1"/>
    </source>
</evidence>
<proteinExistence type="predicted"/>
<sequence length="158" mass="18158">MSWMPSAVVKLNVGGKYFETTVDTLTKYSDSMLFAWFSGKYAVQTDENGYVFLDRDGDRFRHILNYLRCGTVHIGEDIHLLGEILEEAEYFGLENLAQQLKEAIFHCRLKQDEKKSSLYSGLQNEDSVFQPVFETVDGLSQTSQGETLSQEFRLDEDF</sequence>
<dbReference type="Proteomes" id="UP001300502">
    <property type="component" value="Unassembled WGS sequence"/>
</dbReference>
<feature type="domain" description="BTB" evidence="1">
    <location>
        <begin position="7"/>
        <end position="108"/>
    </location>
</feature>
<evidence type="ECO:0000259" key="1">
    <source>
        <dbReference type="SMART" id="SM00225"/>
    </source>
</evidence>
<dbReference type="Gene3D" id="3.30.710.10">
    <property type="entry name" value="Potassium Channel Kv1.1, Chain A"/>
    <property type="match status" value="1"/>
</dbReference>
<evidence type="ECO:0000313" key="3">
    <source>
        <dbReference type="Proteomes" id="UP001300502"/>
    </source>
</evidence>
<dbReference type="AlphaFoldDB" id="A0AAV9IBM8"/>